<protein>
    <submittedName>
        <fullName evidence="12">Beta-1,2-mannosyltransferase</fullName>
    </submittedName>
</protein>
<proteinExistence type="inferred from homology"/>
<dbReference type="AlphaFoldDB" id="A0A4P6XV06"/>
<keyword evidence="3 12" id="KW-0328">Glycosyltransferase</keyword>
<evidence type="ECO:0000256" key="10">
    <source>
        <dbReference type="SAM" id="MobiDB-lite"/>
    </source>
</evidence>
<keyword evidence="8 11" id="KW-0472">Membrane</keyword>
<dbReference type="Pfam" id="PF12141">
    <property type="entry name" value="BMT"/>
    <property type="match status" value="1"/>
</dbReference>
<dbReference type="STRING" id="2163413.A0A4P6XV06"/>
<keyword evidence="7 11" id="KW-1133">Transmembrane helix</keyword>
<evidence type="ECO:0000256" key="8">
    <source>
        <dbReference type="ARBA" id="ARBA00023136"/>
    </source>
</evidence>
<dbReference type="InterPro" id="IPR021988">
    <property type="entry name" value="BMT1"/>
</dbReference>
<evidence type="ECO:0000313" key="12">
    <source>
        <dbReference type="EMBL" id="QBM90356.1"/>
    </source>
</evidence>
<evidence type="ECO:0000256" key="7">
    <source>
        <dbReference type="ARBA" id="ARBA00022989"/>
    </source>
</evidence>
<comment type="subcellular location">
    <subcellularLocation>
        <location evidence="1">Membrane</location>
        <topology evidence="1">Single-pass type II membrane protein</topology>
    </subcellularLocation>
</comment>
<feature type="region of interest" description="Disordered" evidence="10">
    <location>
        <begin position="48"/>
        <end position="68"/>
    </location>
</feature>
<evidence type="ECO:0000313" key="13">
    <source>
        <dbReference type="Proteomes" id="UP000292447"/>
    </source>
</evidence>
<evidence type="ECO:0000256" key="3">
    <source>
        <dbReference type="ARBA" id="ARBA00022676"/>
    </source>
</evidence>
<evidence type="ECO:0000256" key="5">
    <source>
        <dbReference type="ARBA" id="ARBA00022692"/>
    </source>
</evidence>
<comment type="similarity">
    <text evidence="2">Belongs to the BMT family.</text>
</comment>
<accession>A0A4P6XV06</accession>
<keyword evidence="5 11" id="KW-0812">Transmembrane</keyword>
<organism evidence="12 13">
    <name type="scientific">Metschnikowia aff. pulcherrima</name>
    <dbReference type="NCBI Taxonomy" id="2163413"/>
    <lineage>
        <taxon>Eukaryota</taxon>
        <taxon>Fungi</taxon>
        <taxon>Dikarya</taxon>
        <taxon>Ascomycota</taxon>
        <taxon>Saccharomycotina</taxon>
        <taxon>Pichiomycetes</taxon>
        <taxon>Metschnikowiaceae</taxon>
        <taxon>Metschnikowia</taxon>
    </lineage>
</organism>
<evidence type="ECO:0000256" key="2">
    <source>
        <dbReference type="ARBA" id="ARBA00009486"/>
    </source>
</evidence>
<keyword evidence="9" id="KW-0961">Cell wall biogenesis/degradation</keyword>
<dbReference type="GO" id="GO:0071555">
    <property type="term" value="P:cell wall organization"/>
    <property type="evidence" value="ECO:0007669"/>
    <property type="project" value="UniProtKB-KW"/>
</dbReference>
<dbReference type="GO" id="GO:0016020">
    <property type="term" value="C:membrane"/>
    <property type="evidence" value="ECO:0007669"/>
    <property type="project" value="UniProtKB-SubCell"/>
</dbReference>
<gene>
    <name evidence="12" type="primary">MPUL0E06050</name>
    <name evidence="12" type="ORF">METSCH_E06050</name>
</gene>
<evidence type="ECO:0000256" key="9">
    <source>
        <dbReference type="ARBA" id="ARBA00023316"/>
    </source>
</evidence>
<keyword evidence="6" id="KW-0735">Signal-anchor</keyword>
<evidence type="ECO:0000256" key="6">
    <source>
        <dbReference type="ARBA" id="ARBA00022968"/>
    </source>
</evidence>
<name>A0A4P6XV06_9ASCO</name>
<evidence type="ECO:0000256" key="11">
    <source>
        <dbReference type="SAM" id="Phobius"/>
    </source>
</evidence>
<reference evidence="13" key="1">
    <citation type="submission" date="2019-03" db="EMBL/GenBank/DDBJ databases">
        <title>Snf2 controls pulcherriminic acid biosynthesis and connects pigmentation and antifungal activity of the yeast Metschnikowia pulcherrima.</title>
        <authorList>
            <person name="Gore-Lloyd D."/>
            <person name="Sumann I."/>
            <person name="Brachmann A.O."/>
            <person name="Schneeberger K."/>
            <person name="Ortiz-Merino R.A."/>
            <person name="Moreno-Beltran M."/>
            <person name="Schlaefli M."/>
            <person name="Kirner P."/>
            <person name="Santos Kron A."/>
            <person name="Wolfe K.H."/>
            <person name="Piel J."/>
            <person name="Ahrens C.H."/>
            <person name="Henk D."/>
            <person name="Freimoser F.M."/>
        </authorList>
    </citation>
    <scope>NUCLEOTIDE SEQUENCE [LARGE SCALE GENOMIC DNA]</scope>
    <source>
        <strain evidence="13">APC 1.2</strain>
    </source>
</reference>
<dbReference type="EMBL" id="CP034460">
    <property type="protein sequence ID" value="QBM90356.1"/>
    <property type="molecule type" value="Genomic_DNA"/>
</dbReference>
<evidence type="ECO:0000256" key="1">
    <source>
        <dbReference type="ARBA" id="ARBA00004606"/>
    </source>
</evidence>
<dbReference type="GO" id="GO:0000030">
    <property type="term" value="F:mannosyltransferase activity"/>
    <property type="evidence" value="ECO:0007669"/>
    <property type="project" value="InterPro"/>
</dbReference>
<feature type="transmembrane region" description="Helical" evidence="11">
    <location>
        <begin position="12"/>
        <end position="31"/>
    </location>
</feature>
<dbReference type="Proteomes" id="UP000292447">
    <property type="component" value="Chromosome V"/>
</dbReference>
<sequence length="613" mass="70226">MIVKAIGSRPKYFVALSLLATAAFTMIALSYEDGVFIKPILQTPDFFRRPENEKIPEKEKEKNPEKEKVPEVNSRYHKVLLPAGFDVPADILRDHLSGTSADEWDTLQLAKSEIKQIPLFHTGLFKTSESTLFSLSSDVDCAEKAQLMEIATDNSKKMSINLHKILEILRDETKRDADSYNKQLQPILEKFMQEEKLETCWYGLAGSSVWLKDYGVHLFVSRLEVSDPELRDHPRISMPLAQIYDERWNEIEDVRLVIPTNRVENSPAFNANGQDFVLYRFPRILPIPFDFESKHEHWGTEDMRVLLVKNKNGHDEPVVVYNAYHVSENTERDENVEPENVASARAMYMSFPFQLQKGKQTRGEDELTRDTWYARTQKLTIEGQSDYRADKTWVPFVSTAGDYSEHVMFVTLVEPLRIIKCDLWTADSQCTREDSHIGGTVSPFRGGTPLISLKRMDEEDVEYFLGFTHANLRGCGCGIEFSRPNLVVVARNGPKWSLTHFSSYIDLGMEIMSWKPEDQICEGVNAMIPKGIEFWDSESDIISLDVSVSDITVERIHVKGVFHALEIARYWELGSDQDFESPVTCALEASRKFCKDYGNMQLTKLEHTGEFGR</sequence>
<keyword evidence="4 12" id="KW-0808">Transferase</keyword>
<keyword evidence="13" id="KW-1185">Reference proteome</keyword>
<evidence type="ECO:0000256" key="4">
    <source>
        <dbReference type="ARBA" id="ARBA00022679"/>
    </source>
</evidence>